<reference evidence="14" key="1">
    <citation type="submission" date="2016-04" db="UniProtKB">
        <authorList>
            <consortium name="WormBaseParasite"/>
        </authorList>
    </citation>
    <scope>IDENTIFICATION</scope>
</reference>
<evidence type="ECO:0000313" key="14">
    <source>
        <dbReference type="WBParaSite" id="EVEC_0000853401-mRNA-1"/>
    </source>
</evidence>
<comment type="similarity">
    <text evidence="2">Belongs to the nicastrin family.</text>
</comment>
<evidence type="ECO:0000256" key="5">
    <source>
        <dbReference type="ARBA" id="ARBA00022824"/>
    </source>
</evidence>
<reference evidence="12 13" key="2">
    <citation type="submission" date="2018-10" db="EMBL/GenBank/DDBJ databases">
        <authorList>
            <consortium name="Pathogen Informatics"/>
        </authorList>
    </citation>
    <scope>NUCLEOTIDE SEQUENCE [LARGE SCALE GENOMIC DNA]</scope>
</reference>
<dbReference type="OrthoDB" id="5913609at2759"/>
<keyword evidence="8" id="KW-0325">Glycoprotein</keyword>
<evidence type="ECO:0000256" key="3">
    <source>
        <dbReference type="ARBA" id="ARBA00022692"/>
    </source>
</evidence>
<sequence>MQEELIEELRNPFFILFISALLSWCVVSSSQLGDTVEIELKAYRLQQYDLAGSLRGSRSWKVMYEAVSLNSNSLRRSVLVSWHDLVGKNLQLLFGGGVGALIIVIPANFSTLSSSDRLRFSDLERQLVMLNTDMAVYVTHEQPQLKALFADVSAFSTRAPTAVQQLFYAIAGNTFQFSSTASPANIIVKPYSPNIVGRLWALDRSAPVVLLVAHYDSHSAVPALSTGSDSNGSGVVALLELLAIFARFYASVTTKPKYNLLFLFSAGGKFNYQGTRQWIEDHIEKRIEDNIEVVMCLDTIGKGDGLVMHVSKMPTETTPTGKLFSRLQAATPKGRKMEIVSKKINLVADVLSWEHEKYSIKRLPAFTLSHLKSHNDPARASMLDTVEDVDVKALKANIRTIGEALLGYILSLPNSKCAEANGTSSCSLLKDNAVEIERISYWMHRYGSRPRPLAGENMWFTTELRDLITRYAMEKASMEPVTLSDLTLYEVLKDTVAAHRVKPAVFELFLAAVIGLYLAGIYFATQNIHLFLERTVEKLKKP</sequence>
<keyword evidence="3 10" id="KW-0812">Transmembrane</keyword>
<keyword evidence="5" id="KW-0256">Endoplasmic reticulum</keyword>
<feature type="domain" description="Peptidase M28" evidence="11">
    <location>
        <begin position="194"/>
        <end position="397"/>
    </location>
</feature>
<accession>A0A158QB79</accession>
<feature type="transmembrane region" description="Helical" evidence="10">
    <location>
        <begin position="90"/>
        <end position="109"/>
    </location>
</feature>
<dbReference type="STRING" id="51028.A0A158QB79"/>
<dbReference type="CDD" id="cd03882">
    <property type="entry name" value="M28_nicalin_like"/>
    <property type="match status" value="1"/>
</dbReference>
<feature type="transmembrane region" description="Helical" evidence="10">
    <location>
        <begin position="12"/>
        <end position="32"/>
    </location>
</feature>
<evidence type="ECO:0000256" key="10">
    <source>
        <dbReference type="SAM" id="Phobius"/>
    </source>
</evidence>
<evidence type="ECO:0000259" key="11">
    <source>
        <dbReference type="Pfam" id="PF04389"/>
    </source>
</evidence>
<dbReference type="InterPro" id="IPR016574">
    <property type="entry name" value="Nicalin"/>
</dbReference>
<evidence type="ECO:0000256" key="1">
    <source>
        <dbReference type="ARBA" id="ARBA00004389"/>
    </source>
</evidence>
<dbReference type="Proteomes" id="UP000274131">
    <property type="component" value="Unassembled WGS sequence"/>
</dbReference>
<evidence type="ECO:0000256" key="8">
    <source>
        <dbReference type="ARBA" id="ARBA00023180"/>
    </source>
</evidence>
<evidence type="ECO:0000313" key="13">
    <source>
        <dbReference type="Proteomes" id="UP000274131"/>
    </source>
</evidence>
<evidence type="ECO:0000256" key="2">
    <source>
        <dbReference type="ARBA" id="ARBA00007717"/>
    </source>
</evidence>
<keyword evidence="6 10" id="KW-1133">Transmembrane helix</keyword>
<gene>
    <name evidence="12" type="ORF">EVEC_LOCUS8018</name>
</gene>
<keyword evidence="7 10" id="KW-0472">Membrane</keyword>
<protein>
    <recommendedName>
        <fullName evidence="9">BOS complex subunit NCLN</fullName>
    </recommendedName>
</protein>
<dbReference type="GO" id="GO:0005789">
    <property type="term" value="C:endoplasmic reticulum membrane"/>
    <property type="evidence" value="ECO:0007669"/>
    <property type="project" value="UniProtKB-SubCell"/>
</dbReference>
<dbReference type="Gene3D" id="3.40.630.10">
    <property type="entry name" value="Zn peptidases"/>
    <property type="match status" value="1"/>
</dbReference>
<dbReference type="WBParaSite" id="EVEC_0000853401-mRNA-1">
    <property type="protein sequence ID" value="EVEC_0000853401-mRNA-1"/>
    <property type="gene ID" value="EVEC_0000853401"/>
</dbReference>
<dbReference type="PANTHER" id="PTHR31826">
    <property type="entry name" value="NICALIN"/>
    <property type="match status" value="1"/>
</dbReference>
<dbReference type="PROSITE" id="PS00018">
    <property type="entry name" value="EF_HAND_1"/>
    <property type="match status" value="1"/>
</dbReference>
<proteinExistence type="inferred from homology"/>
<feature type="transmembrane region" description="Helical" evidence="10">
    <location>
        <begin position="504"/>
        <end position="524"/>
    </location>
</feature>
<keyword evidence="13" id="KW-1185">Reference proteome</keyword>
<comment type="subcellular location">
    <subcellularLocation>
        <location evidence="1">Endoplasmic reticulum membrane</location>
        <topology evidence="1">Single-pass membrane protein</topology>
    </subcellularLocation>
</comment>
<dbReference type="Pfam" id="PF04389">
    <property type="entry name" value="Peptidase_M28"/>
    <property type="match status" value="1"/>
</dbReference>
<evidence type="ECO:0000256" key="4">
    <source>
        <dbReference type="ARBA" id="ARBA00022729"/>
    </source>
</evidence>
<evidence type="ECO:0000256" key="9">
    <source>
        <dbReference type="ARBA" id="ARBA00034873"/>
    </source>
</evidence>
<evidence type="ECO:0000256" key="7">
    <source>
        <dbReference type="ARBA" id="ARBA00023136"/>
    </source>
</evidence>
<dbReference type="EMBL" id="UXUI01009217">
    <property type="protein sequence ID" value="VDD93267.1"/>
    <property type="molecule type" value="Genomic_DNA"/>
</dbReference>
<dbReference type="SUPFAM" id="SSF53187">
    <property type="entry name" value="Zn-dependent exopeptidases"/>
    <property type="match status" value="1"/>
</dbReference>
<organism evidence="14">
    <name type="scientific">Enterobius vermicularis</name>
    <name type="common">Human pinworm</name>
    <dbReference type="NCBI Taxonomy" id="51028"/>
    <lineage>
        <taxon>Eukaryota</taxon>
        <taxon>Metazoa</taxon>
        <taxon>Ecdysozoa</taxon>
        <taxon>Nematoda</taxon>
        <taxon>Chromadorea</taxon>
        <taxon>Rhabditida</taxon>
        <taxon>Spirurina</taxon>
        <taxon>Oxyuridomorpha</taxon>
        <taxon>Oxyuroidea</taxon>
        <taxon>Oxyuridae</taxon>
        <taxon>Enterobius</taxon>
    </lineage>
</organism>
<dbReference type="GO" id="GO:0009966">
    <property type="term" value="P:regulation of signal transduction"/>
    <property type="evidence" value="ECO:0007669"/>
    <property type="project" value="InterPro"/>
</dbReference>
<dbReference type="InterPro" id="IPR018247">
    <property type="entry name" value="EF_Hand_1_Ca_BS"/>
</dbReference>
<keyword evidence="4" id="KW-0732">Signal</keyword>
<dbReference type="AlphaFoldDB" id="A0A158QB79"/>
<name>A0A158QB79_ENTVE</name>
<evidence type="ECO:0000256" key="6">
    <source>
        <dbReference type="ARBA" id="ARBA00022989"/>
    </source>
</evidence>
<dbReference type="InterPro" id="IPR007484">
    <property type="entry name" value="Peptidase_M28"/>
</dbReference>
<evidence type="ECO:0000313" key="12">
    <source>
        <dbReference type="EMBL" id="VDD93267.1"/>
    </source>
</evidence>